<protein>
    <submittedName>
        <fullName evidence="3">Heat shock protein DnaJ domain protein</fullName>
    </submittedName>
</protein>
<dbReference type="GO" id="GO:0005789">
    <property type="term" value="C:endoplasmic reticulum membrane"/>
    <property type="evidence" value="ECO:0007669"/>
    <property type="project" value="TreeGrafter"/>
</dbReference>
<evidence type="ECO:0000256" key="1">
    <source>
        <dbReference type="SAM" id="Phobius"/>
    </source>
</evidence>
<sequence length="195" mass="22302">MTPTHYETLGVSKGATPEEIKAAFRKLSLETHPDLNKDTSCSERFKRIANAHSVLSNSTERRQYDRQLQEETMWRGRSNGFPGGHRNGDFYGGGNFRHQRAPKPGMHVVMETISNPRYIFLGMAGFGGMAFLGAMLGGVSSNRPEYHHYQEPMVEAWKNPQTGQWEQPAPWDPVYQTLKPKLEMVPREKVRRRAR</sequence>
<reference evidence="3" key="2">
    <citation type="submission" date="2021-04" db="EMBL/GenBank/DDBJ databases">
        <authorList>
            <person name="Podell S."/>
        </authorList>
    </citation>
    <scope>NUCLEOTIDE SEQUENCE</scope>
    <source>
        <strain evidence="3">Hildebrandi</strain>
    </source>
</reference>
<keyword evidence="1" id="KW-1133">Transmembrane helix</keyword>
<dbReference type="OrthoDB" id="10250354at2759"/>
<proteinExistence type="predicted"/>
<dbReference type="PANTHER" id="PTHR43908">
    <property type="entry name" value="AT29763P-RELATED"/>
    <property type="match status" value="1"/>
</dbReference>
<evidence type="ECO:0000313" key="4">
    <source>
        <dbReference type="Proteomes" id="UP000693970"/>
    </source>
</evidence>
<dbReference type="InterPro" id="IPR018253">
    <property type="entry name" value="DnaJ_domain_CS"/>
</dbReference>
<keyword evidence="1" id="KW-0472">Membrane</keyword>
<keyword evidence="1" id="KW-0812">Transmembrane</keyword>
<dbReference type="Pfam" id="PF00226">
    <property type="entry name" value="DnaJ"/>
    <property type="match status" value="1"/>
</dbReference>
<dbReference type="SMART" id="SM00271">
    <property type="entry name" value="DnaJ"/>
    <property type="match status" value="1"/>
</dbReference>
<accession>A0A9K3PGC3</accession>
<dbReference type="InterPro" id="IPR001623">
    <property type="entry name" value="DnaJ_domain"/>
</dbReference>
<dbReference type="PROSITE" id="PS00636">
    <property type="entry name" value="DNAJ_1"/>
    <property type="match status" value="1"/>
</dbReference>
<dbReference type="AlphaFoldDB" id="A0A9K3PGC3"/>
<evidence type="ECO:0000313" key="3">
    <source>
        <dbReference type="EMBL" id="KAG7346378.1"/>
    </source>
</evidence>
<keyword evidence="4" id="KW-1185">Reference proteome</keyword>
<dbReference type="EMBL" id="JAGRRH010000021">
    <property type="protein sequence ID" value="KAG7346378.1"/>
    <property type="molecule type" value="Genomic_DNA"/>
</dbReference>
<dbReference type="GO" id="GO:0030544">
    <property type="term" value="F:Hsp70 protein binding"/>
    <property type="evidence" value="ECO:0007669"/>
    <property type="project" value="TreeGrafter"/>
</dbReference>
<dbReference type="PROSITE" id="PS50076">
    <property type="entry name" value="DNAJ_2"/>
    <property type="match status" value="1"/>
</dbReference>
<dbReference type="Proteomes" id="UP000693970">
    <property type="component" value="Unassembled WGS sequence"/>
</dbReference>
<name>A0A9K3PGC3_9STRA</name>
<dbReference type="InterPro" id="IPR051100">
    <property type="entry name" value="DnaJ_subfamily_B/C"/>
</dbReference>
<dbReference type="CDD" id="cd06257">
    <property type="entry name" value="DnaJ"/>
    <property type="match status" value="1"/>
</dbReference>
<feature type="domain" description="J" evidence="2">
    <location>
        <begin position="4"/>
        <end position="68"/>
    </location>
</feature>
<reference evidence="3" key="1">
    <citation type="journal article" date="2021" name="Sci. Rep.">
        <title>Diploid genomic architecture of Nitzschia inconspicua, an elite biomass production diatom.</title>
        <authorList>
            <person name="Oliver A."/>
            <person name="Podell S."/>
            <person name="Pinowska A."/>
            <person name="Traller J.C."/>
            <person name="Smith S.R."/>
            <person name="McClure R."/>
            <person name="Beliaev A."/>
            <person name="Bohutskyi P."/>
            <person name="Hill E.A."/>
            <person name="Rabines A."/>
            <person name="Zheng H."/>
            <person name="Allen L.Z."/>
            <person name="Kuo A."/>
            <person name="Grigoriev I.V."/>
            <person name="Allen A.E."/>
            <person name="Hazlebeck D."/>
            <person name="Allen E.E."/>
        </authorList>
    </citation>
    <scope>NUCLEOTIDE SEQUENCE</scope>
    <source>
        <strain evidence="3">Hildebrandi</strain>
    </source>
</reference>
<dbReference type="PANTHER" id="PTHR43908:SF3">
    <property type="entry name" value="AT29763P-RELATED"/>
    <property type="match status" value="1"/>
</dbReference>
<keyword evidence="3" id="KW-0346">Stress response</keyword>
<dbReference type="GO" id="GO:0071218">
    <property type="term" value="P:cellular response to misfolded protein"/>
    <property type="evidence" value="ECO:0007669"/>
    <property type="project" value="TreeGrafter"/>
</dbReference>
<gene>
    <name evidence="3" type="ORF">IV203_005446</name>
</gene>
<feature type="transmembrane region" description="Helical" evidence="1">
    <location>
        <begin position="118"/>
        <end position="139"/>
    </location>
</feature>
<evidence type="ECO:0000259" key="2">
    <source>
        <dbReference type="PROSITE" id="PS50076"/>
    </source>
</evidence>
<organism evidence="3 4">
    <name type="scientific">Nitzschia inconspicua</name>
    <dbReference type="NCBI Taxonomy" id="303405"/>
    <lineage>
        <taxon>Eukaryota</taxon>
        <taxon>Sar</taxon>
        <taxon>Stramenopiles</taxon>
        <taxon>Ochrophyta</taxon>
        <taxon>Bacillariophyta</taxon>
        <taxon>Bacillariophyceae</taxon>
        <taxon>Bacillariophycidae</taxon>
        <taxon>Bacillariales</taxon>
        <taxon>Bacillariaceae</taxon>
        <taxon>Nitzschia</taxon>
    </lineage>
</organism>
<comment type="caution">
    <text evidence="3">The sequence shown here is derived from an EMBL/GenBank/DDBJ whole genome shotgun (WGS) entry which is preliminary data.</text>
</comment>